<name>A0A838LEL4_9SPHN</name>
<evidence type="ECO:0000313" key="1">
    <source>
        <dbReference type="EMBL" id="MBA2935898.1"/>
    </source>
</evidence>
<reference evidence="1 2" key="1">
    <citation type="submission" date="2020-07" db="EMBL/GenBank/DDBJ databases">
        <authorList>
            <person name="Sun Q."/>
        </authorList>
    </citation>
    <scope>NUCLEOTIDE SEQUENCE [LARGE SCALE GENOMIC DNA]</scope>
    <source>
        <strain evidence="1 2">CGMCC 1.13654</strain>
    </source>
</reference>
<dbReference type="EMBL" id="JACEIB010000026">
    <property type="protein sequence ID" value="MBA2935898.1"/>
    <property type="molecule type" value="Genomic_DNA"/>
</dbReference>
<sequence length="235" mass="25236">MKLRHLLSALRRDTSGLALLEFALTTPLVLLVGGYGVELSNLALTNLRVSQIALNLADHASRVGLSSTLTTTQLRESDVNDVLEAARLEGSGIDLTTHGRVILSSLENVQQSYDSTPVQRIHWQRCIGLMSGTGYDSTYGTTSSTAGTVATSGYAGTAAPNGMGDTNYMVTAPSGSGLMFVEINYKYQNLFGSLFVGSKTIHYIASFIVRDKRDYSMIYNPSPAASRSTCNVYAT</sequence>
<keyword evidence="2" id="KW-1185">Reference proteome</keyword>
<evidence type="ECO:0000313" key="2">
    <source>
        <dbReference type="Proteomes" id="UP000570166"/>
    </source>
</evidence>
<accession>A0A838LEL4</accession>
<protein>
    <submittedName>
        <fullName evidence="1">Uncharacterized protein</fullName>
    </submittedName>
</protein>
<dbReference type="Proteomes" id="UP000570166">
    <property type="component" value="Unassembled WGS sequence"/>
</dbReference>
<dbReference type="AlphaFoldDB" id="A0A838LEL4"/>
<comment type="caution">
    <text evidence="1">The sequence shown here is derived from an EMBL/GenBank/DDBJ whole genome shotgun (WGS) entry which is preliminary data.</text>
</comment>
<proteinExistence type="predicted"/>
<dbReference type="RefSeq" id="WP_160363084.1">
    <property type="nucleotide sequence ID" value="NZ_JACEIB010000026.1"/>
</dbReference>
<organism evidence="1 2">
    <name type="scientific">Sphingomonas chungangi</name>
    <dbReference type="NCBI Taxonomy" id="2683589"/>
    <lineage>
        <taxon>Bacteria</taxon>
        <taxon>Pseudomonadati</taxon>
        <taxon>Pseudomonadota</taxon>
        <taxon>Alphaproteobacteria</taxon>
        <taxon>Sphingomonadales</taxon>
        <taxon>Sphingomonadaceae</taxon>
        <taxon>Sphingomonas</taxon>
    </lineage>
</organism>
<gene>
    <name evidence="1" type="ORF">HZF05_17600</name>
</gene>